<comment type="caution">
    <text evidence="2">The sequence shown here is derived from an EMBL/GenBank/DDBJ whole genome shotgun (WGS) entry which is preliminary data.</text>
</comment>
<feature type="domain" description="NAD-dependent epimerase/dehydratase" evidence="1">
    <location>
        <begin position="13"/>
        <end position="243"/>
    </location>
</feature>
<proteinExistence type="predicted"/>
<evidence type="ECO:0000313" key="2">
    <source>
        <dbReference type="EMBL" id="EGK60852.1"/>
    </source>
</evidence>
<name>F5RKU9_9FIRM</name>
<dbReference type="InterPro" id="IPR050177">
    <property type="entry name" value="Lipid_A_modif_metabolic_enz"/>
</dbReference>
<dbReference type="PRINTS" id="PR01713">
    <property type="entry name" value="NUCEPIMERASE"/>
</dbReference>
<gene>
    <name evidence="2" type="primary">galE</name>
    <name evidence="2" type="ORF">HMPREF9081_0854</name>
</gene>
<dbReference type="EMBL" id="AFHQ01000026">
    <property type="protein sequence ID" value="EGK60852.1"/>
    <property type="molecule type" value="Genomic_DNA"/>
</dbReference>
<organism evidence="2 3">
    <name type="scientific">Centipeda periodontii DSM 2778</name>
    <dbReference type="NCBI Taxonomy" id="888060"/>
    <lineage>
        <taxon>Bacteria</taxon>
        <taxon>Bacillati</taxon>
        <taxon>Bacillota</taxon>
        <taxon>Negativicutes</taxon>
        <taxon>Selenomonadales</taxon>
        <taxon>Selenomonadaceae</taxon>
        <taxon>Centipeda</taxon>
    </lineage>
</organism>
<reference evidence="2 3" key="1">
    <citation type="submission" date="2011-04" db="EMBL/GenBank/DDBJ databases">
        <authorList>
            <person name="Muzny D."/>
            <person name="Qin X."/>
            <person name="Deng J."/>
            <person name="Jiang H."/>
            <person name="Liu Y."/>
            <person name="Qu J."/>
            <person name="Song X.-Z."/>
            <person name="Zhang L."/>
            <person name="Thornton R."/>
            <person name="Coyle M."/>
            <person name="Francisco L."/>
            <person name="Jackson L."/>
            <person name="Javaid M."/>
            <person name="Korchina V."/>
            <person name="Kovar C."/>
            <person name="Mata R."/>
            <person name="Mathew T."/>
            <person name="Ngo R."/>
            <person name="Nguyen L."/>
            <person name="Nguyen N."/>
            <person name="Okwuonu G."/>
            <person name="Ongeri F."/>
            <person name="Pham C."/>
            <person name="Simmons D."/>
            <person name="Wilczek-Boney K."/>
            <person name="Hale W."/>
            <person name="Jakkamsetti A."/>
            <person name="Pham P."/>
            <person name="Ruth R."/>
            <person name="San Lucas F."/>
            <person name="Warren J."/>
            <person name="Zhang J."/>
            <person name="Zhao Z."/>
            <person name="Zhou C."/>
            <person name="Zhu D."/>
            <person name="Lee S."/>
            <person name="Bess C."/>
            <person name="Blankenburg K."/>
            <person name="Forbes L."/>
            <person name="Fu Q."/>
            <person name="Gubbala S."/>
            <person name="Hirani K."/>
            <person name="Jayaseelan J.C."/>
            <person name="Lara F."/>
            <person name="Munidasa M."/>
            <person name="Palculict T."/>
            <person name="Patil S."/>
            <person name="Pu L.-L."/>
            <person name="Saada N."/>
            <person name="Tang L."/>
            <person name="Weissenberger G."/>
            <person name="Zhu Y."/>
            <person name="Hemphill L."/>
            <person name="Shang Y."/>
            <person name="Youmans B."/>
            <person name="Ayvaz T."/>
            <person name="Ross M."/>
            <person name="Santibanez J."/>
            <person name="Aqrawi P."/>
            <person name="Gross S."/>
            <person name="Joshi V."/>
            <person name="Fowler G."/>
            <person name="Nazareth L."/>
            <person name="Reid J."/>
            <person name="Worley K."/>
            <person name="Petrosino J."/>
            <person name="Highlander S."/>
            <person name="Gibbs R."/>
        </authorList>
    </citation>
    <scope>NUCLEOTIDE SEQUENCE [LARGE SCALE GENOMIC DNA]</scope>
    <source>
        <strain evidence="2 3">DSM 2778</strain>
    </source>
</reference>
<dbReference type="EC" id="5.1.3.2" evidence="2"/>
<evidence type="ECO:0000259" key="1">
    <source>
        <dbReference type="Pfam" id="PF01370"/>
    </source>
</evidence>
<dbReference type="PANTHER" id="PTHR43245:SF59">
    <property type="entry name" value="UDP-GLUCOSE EPIMERASE"/>
    <property type="match status" value="1"/>
</dbReference>
<dbReference type="AlphaFoldDB" id="F5RKU9"/>
<keyword evidence="2" id="KW-0413">Isomerase</keyword>
<dbReference type="PANTHER" id="PTHR43245">
    <property type="entry name" value="BIFUNCTIONAL POLYMYXIN RESISTANCE PROTEIN ARNA"/>
    <property type="match status" value="1"/>
</dbReference>
<dbReference type="HOGENOM" id="CLU_007383_1_7_9"/>
<accession>F5RKU9</accession>
<dbReference type="STRING" id="888060.HMPREF9081_0854"/>
<dbReference type="InterPro" id="IPR001509">
    <property type="entry name" value="Epimerase_deHydtase"/>
</dbReference>
<evidence type="ECO:0000313" key="3">
    <source>
        <dbReference type="Proteomes" id="UP000004067"/>
    </source>
</evidence>
<dbReference type="SUPFAM" id="SSF51735">
    <property type="entry name" value="NAD(P)-binding Rossmann-fold domains"/>
    <property type="match status" value="1"/>
</dbReference>
<dbReference type="InterPro" id="IPR036291">
    <property type="entry name" value="NAD(P)-bd_dom_sf"/>
</dbReference>
<dbReference type="Pfam" id="PF01370">
    <property type="entry name" value="Epimerase"/>
    <property type="match status" value="1"/>
</dbReference>
<dbReference type="eggNOG" id="COG0451">
    <property type="taxonomic scope" value="Bacteria"/>
</dbReference>
<dbReference type="Proteomes" id="UP000004067">
    <property type="component" value="Unassembled WGS sequence"/>
</dbReference>
<protein>
    <submittedName>
        <fullName evidence="2">UDP-glucose 4-epimerase</fullName>
        <ecNumber evidence="2">5.1.3.2</ecNumber>
    </submittedName>
</protein>
<dbReference type="Gene3D" id="3.40.50.720">
    <property type="entry name" value="NAD(P)-binding Rossmann-like Domain"/>
    <property type="match status" value="1"/>
</dbReference>
<keyword evidence="3" id="KW-1185">Reference proteome</keyword>
<sequence>MEGVGGAIIMRCLIVGGTGFLGKNLVRGLLKENHEVVVYARDYNKLHEVKCYFEKVEVICGDFSKETDFESALNGVDCVFFLISATGPANKNLELDFAQNVMPSFALFDCCARKGIKLVFFSSGGTVYGEPQYLPIDEMHPTNPICAYGMSKMILERTLEYYRVMYGLDYLVLRISNPYGLGQEPARRQGVIAVFLAHVLTEKEIEIWGNGETVRDYIFVDDLVEVCVKMMSYQGDERIFNIGSGKGVTLNEILTVIRMLTRKEIHVIYKEKRMQDVKSNILDISKIKCEMDWYPATSLYDGIQCMSKAWDSQREQFGF</sequence>
<dbReference type="GO" id="GO:0003978">
    <property type="term" value="F:UDP-glucose 4-epimerase activity"/>
    <property type="evidence" value="ECO:0007669"/>
    <property type="project" value="UniProtKB-EC"/>
</dbReference>